<dbReference type="PANTHER" id="PTHR38686:SF1">
    <property type="entry name" value="APOLIPOPROTEIN N-ACYLTRANSFERASE"/>
    <property type="match status" value="1"/>
</dbReference>
<dbReference type="InterPro" id="IPR045378">
    <property type="entry name" value="LNT_N"/>
</dbReference>
<dbReference type="InterPro" id="IPR004563">
    <property type="entry name" value="Apolipo_AcylTrfase"/>
</dbReference>
<evidence type="ECO:0000313" key="10">
    <source>
        <dbReference type="EMBL" id="TFD00034.1"/>
    </source>
</evidence>
<comment type="similarity">
    <text evidence="8">Belongs to the CN hydrolase family. Apolipoprotein N-acyltransferase subfamily.</text>
</comment>
<feature type="transmembrane region" description="Helical" evidence="8">
    <location>
        <begin position="486"/>
        <end position="504"/>
    </location>
</feature>
<dbReference type="Proteomes" id="UP000297853">
    <property type="component" value="Unassembled WGS sequence"/>
</dbReference>
<feature type="transmembrane region" description="Helical" evidence="8">
    <location>
        <begin position="35"/>
        <end position="53"/>
    </location>
</feature>
<keyword evidence="11" id="KW-1185">Reference proteome</keyword>
<keyword evidence="2 8" id="KW-1003">Cell membrane</keyword>
<evidence type="ECO:0000256" key="6">
    <source>
        <dbReference type="ARBA" id="ARBA00023136"/>
    </source>
</evidence>
<evidence type="ECO:0000256" key="4">
    <source>
        <dbReference type="ARBA" id="ARBA00022692"/>
    </source>
</evidence>
<feature type="transmembrane region" description="Helical" evidence="8">
    <location>
        <begin position="60"/>
        <end position="81"/>
    </location>
</feature>
<evidence type="ECO:0000256" key="3">
    <source>
        <dbReference type="ARBA" id="ARBA00022679"/>
    </source>
</evidence>
<keyword evidence="3 8" id="KW-0808">Transferase</keyword>
<reference evidence="10 11" key="1">
    <citation type="submission" date="2019-03" db="EMBL/GenBank/DDBJ databases">
        <title>Genomics of glacier-inhabiting Cryobacterium strains.</title>
        <authorList>
            <person name="Liu Q."/>
            <person name="Xin Y.-H."/>
        </authorList>
    </citation>
    <scope>NUCLEOTIDE SEQUENCE [LARGE SCALE GENOMIC DNA]</scope>
    <source>
        <strain evidence="10 11">TMT1-23-1</strain>
    </source>
</reference>
<evidence type="ECO:0000259" key="9">
    <source>
        <dbReference type="PROSITE" id="PS50263"/>
    </source>
</evidence>
<dbReference type="Gene3D" id="3.60.110.10">
    <property type="entry name" value="Carbon-nitrogen hydrolase"/>
    <property type="match status" value="1"/>
</dbReference>
<dbReference type="HAMAP" id="MF_01148">
    <property type="entry name" value="Lnt"/>
    <property type="match status" value="1"/>
</dbReference>
<dbReference type="Pfam" id="PF20154">
    <property type="entry name" value="LNT_N"/>
    <property type="match status" value="1"/>
</dbReference>
<dbReference type="NCBIfam" id="TIGR00546">
    <property type="entry name" value="lnt"/>
    <property type="match status" value="1"/>
</dbReference>
<dbReference type="Pfam" id="PF00795">
    <property type="entry name" value="CN_hydrolase"/>
    <property type="match status" value="1"/>
</dbReference>
<dbReference type="RefSeq" id="WP_134429827.1">
    <property type="nucleotide sequence ID" value="NZ_SOGQ01000042.1"/>
</dbReference>
<keyword evidence="7 8" id="KW-0012">Acyltransferase</keyword>
<sequence length="514" mass="55124">MISGTLRPPALPLPAAVLLAALAGAILDAGFPDRSWWILAPVGVFLMLLALLGRGFWSGLLIGMVAGASFWLIHISWLTLYLGPVPWLALAGLQSIFFGISLALIGVVLEVGPRVWPTTLGRLGVVPVVVAGMWTAREALASVWPYGGFAWGRMAISQSESPFNSLVAWVGMSGLSFVLVWLCALALQLLRETPVRFTVRAGIAAGAIAALLVVPAWPMVQTGEARLAAVQGASDAGLFARYSPGQILADHTSATLAVIDEDVDFVVWPENASDIDPLRSADAARNLDFLSREMGVPIIAGTITQRDNKFYNSSLLWQEGEGAVDIYDKVHPVPFAEYMPDRAFWRPFAPELIDLIARDYSIGTRDNVFDINEIRAGIAICFDIADDQLVQEMVDDRAEIILAQTNNADFGRTDESVQQLAIARLRAIEAGRTVVNISTVGTSAIITPDGATLDSLPTWLPGAMVQTVPLSDTVTPAMAAGRSLEWLVSGMGLAGLVLCSVNALRARRNRARSA</sequence>
<dbReference type="InterPro" id="IPR036526">
    <property type="entry name" value="C-N_Hydrolase_sf"/>
</dbReference>
<evidence type="ECO:0000256" key="8">
    <source>
        <dbReference type="HAMAP-Rule" id="MF_01148"/>
    </source>
</evidence>
<name>A0ABY2J8P4_9MICO</name>
<keyword evidence="5 8" id="KW-1133">Transmembrane helix</keyword>
<feature type="transmembrane region" description="Helical" evidence="8">
    <location>
        <begin position="123"/>
        <end position="146"/>
    </location>
</feature>
<dbReference type="CDD" id="cd07571">
    <property type="entry name" value="ALP_N-acyl_transferase"/>
    <property type="match status" value="1"/>
</dbReference>
<evidence type="ECO:0000256" key="5">
    <source>
        <dbReference type="ARBA" id="ARBA00022989"/>
    </source>
</evidence>
<feature type="domain" description="CN hydrolase" evidence="9">
    <location>
        <begin position="225"/>
        <end position="470"/>
    </location>
</feature>
<comment type="subcellular location">
    <subcellularLocation>
        <location evidence="1 8">Cell membrane</location>
        <topology evidence="1 8">Multi-pass membrane protein</topology>
    </subcellularLocation>
</comment>
<proteinExistence type="inferred from homology"/>
<accession>A0ABY2J8P4</accession>
<dbReference type="EMBL" id="SOGQ01000042">
    <property type="protein sequence ID" value="TFD00034.1"/>
    <property type="molecule type" value="Genomic_DNA"/>
</dbReference>
<organism evidence="10 11">
    <name type="scientific">Cryobacterium sinapicolor</name>
    <dbReference type="NCBI Taxonomy" id="1259236"/>
    <lineage>
        <taxon>Bacteria</taxon>
        <taxon>Bacillati</taxon>
        <taxon>Actinomycetota</taxon>
        <taxon>Actinomycetes</taxon>
        <taxon>Micrococcales</taxon>
        <taxon>Microbacteriaceae</taxon>
        <taxon>Cryobacterium</taxon>
    </lineage>
</organism>
<comment type="function">
    <text evidence="8">Catalyzes the phospholipid dependent N-acylation of the N-terminal cysteine of apolipoprotein, the last step in lipoprotein maturation.</text>
</comment>
<evidence type="ECO:0000256" key="1">
    <source>
        <dbReference type="ARBA" id="ARBA00004651"/>
    </source>
</evidence>
<dbReference type="PROSITE" id="PS50263">
    <property type="entry name" value="CN_HYDROLASE"/>
    <property type="match status" value="1"/>
</dbReference>
<comment type="pathway">
    <text evidence="8">Protein modification; lipoprotein biosynthesis (N-acyl transfer).</text>
</comment>
<keyword evidence="4 8" id="KW-0812">Transmembrane</keyword>
<keyword evidence="6 8" id="KW-0472">Membrane</keyword>
<feature type="transmembrane region" description="Helical" evidence="8">
    <location>
        <begin position="197"/>
        <end position="217"/>
    </location>
</feature>
<evidence type="ECO:0000313" key="11">
    <source>
        <dbReference type="Proteomes" id="UP000297853"/>
    </source>
</evidence>
<comment type="catalytic activity">
    <reaction evidence="8">
        <text>N-terminal S-1,2-diacyl-sn-glyceryl-L-cysteinyl-[lipoprotein] + a glycerophospholipid = N-acyl-S-1,2-diacyl-sn-glyceryl-L-cysteinyl-[lipoprotein] + a 2-acyl-sn-glycero-3-phospholipid + H(+)</text>
        <dbReference type="Rhea" id="RHEA:48228"/>
        <dbReference type="Rhea" id="RHEA-COMP:14681"/>
        <dbReference type="Rhea" id="RHEA-COMP:14684"/>
        <dbReference type="ChEBI" id="CHEBI:15378"/>
        <dbReference type="ChEBI" id="CHEBI:136912"/>
        <dbReference type="ChEBI" id="CHEBI:140656"/>
        <dbReference type="ChEBI" id="CHEBI:140657"/>
        <dbReference type="ChEBI" id="CHEBI:140660"/>
        <dbReference type="EC" id="2.3.1.269"/>
    </reaction>
</comment>
<gene>
    <name evidence="8 10" type="primary">lnt</name>
    <name evidence="10" type="ORF">E3T28_08730</name>
</gene>
<protein>
    <recommendedName>
        <fullName evidence="8">Apolipoprotein N-acyltransferase</fullName>
        <shortName evidence="8">ALP N-acyltransferase</shortName>
        <ecNumber evidence="8">2.3.1.269</ecNumber>
    </recommendedName>
</protein>
<dbReference type="EC" id="2.3.1.269" evidence="8"/>
<evidence type="ECO:0000256" key="2">
    <source>
        <dbReference type="ARBA" id="ARBA00022475"/>
    </source>
</evidence>
<dbReference type="InterPro" id="IPR003010">
    <property type="entry name" value="C-N_Hydrolase"/>
</dbReference>
<dbReference type="SUPFAM" id="SSF56317">
    <property type="entry name" value="Carbon-nitrogen hydrolase"/>
    <property type="match status" value="1"/>
</dbReference>
<comment type="caution">
    <text evidence="10">The sequence shown here is derived from an EMBL/GenBank/DDBJ whole genome shotgun (WGS) entry which is preliminary data.</text>
</comment>
<evidence type="ECO:0000256" key="7">
    <source>
        <dbReference type="ARBA" id="ARBA00023315"/>
    </source>
</evidence>
<feature type="transmembrane region" description="Helical" evidence="8">
    <location>
        <begin position="166"/>
        <end position="190"/>
    </location>
</feature>
<feature type="transmembrane region" description="Helical" evidence="8">
    <location>
        <begin position="87"/>
        <end position="111"/>
    </location>
</feature>
<dbReference type="PANTHER" id="PTHR38686">
    <property type="entry name" value="APOLIPOPROTEIN N-ACYLTRANSFERASE"/>
    <property type="match status" value="1"/>
</dbReference>